<dbReference type="Proteomes" id="UP000324629">
    <property type="component" value="Unassembled WGS sequence"/>
</dbReference>
<feature type="compositionally biased region" description="Low complexity" evidence="1">
    <location>
        <begin position="820"/>
        <end position="844"/>
    </location>
</feature>
<organism evidence="2 3">
    <name type="scientific">Paragonimus westermani</name>
    <dbReference type="NCBI Taxonomy" id="34504"/>
    <lineage>
        <taxon>Eukaryota</taxon>
        <taxon>Metazoa</taxon>
        <taxon>Spiralia</taxon>
        <taxon>Lophotrochozoa</taxon>
        <taxon>Platyhelminthes</taxon>
        <taxon>Trematoda</taxon>
        <taxon>Digenea</taxon>
        <taxon>Plagiorchiida</taxon>
        <taxon>Troglotremata</taxon>
        <taxon>Troglotrematidae</taxon>
        <taxon>Paragonimus</taxon>
    </lineage>
</organism>
<evidence type="ECO:0000313" key="2">
    <source>
        <dbReference type="EMBL" id="KAA3673850.1"/>
    </source>
</evidence>
<accession>A0A5J4NEI4</accession>
<evidence type="ECO:0000256" key="1">
    <source>
        <dbReference type="SAM" id="MobiDB-lite"/>
    </source>
</evidence>
<keyword evidence="3" id="KW-1185">Reference proteome</keyword>
<evidence type="ECO:0000313" key="3">
    <source>
        <dbReference type="Proteomes" id="UP000324629"/>
    </source>
</evidence>
<feature type="region of interest" description="Disordered" evidence="1">
    <location>
        <begin position="237"/>
        <end position="294"/>
    </location>
</feature>
<feature type="compositionally biased region" description="Polar residues" evidence="1">
    <location>
        <begin position="728"/>
        <end position="738"/>
    </location>
</feature>
<dbReference type="EMBL" id="QNGE01003587">
    <property type="protein sequence ID" value="KAA3673850.1"/>
    <property type="molecule type" value="Genomic_DNA"/>
</dbReference>
<feature type="compositionally biased region" description="Basic and acidic residues" evidence="1">
    <location>
        <begin position="279"/>
        <end position="288"/>
    </location>
</feature>
<reference evidence="2 3" key="1">
    <citation type="journal article" date="2019" name="Gigascience">
        <title>Whole-genome sequence of the oriental lung fluke Paragonimus westermani.</title>
        <authorList>
            <person name="Oey H."/>
            <person name="Zakrzewski M."/>
            <person name="Narain K."/>
            <person name="Devi K.R."/>
            <person name="Agatsuma T."/>
            <person name="Nawaratna S."/>
            <person name="Gobert G.N."/>
            <person name="Jones M.K."/>
            <person name="Ragan M.A."/>
            <person name="McManus D.P."/>
            <person name="Krause L."/>
        </authorList>
    </citation>
    <scope>NUCLEOTIDE SEQUENCE [LARGE SCALE GENOMIC DNA]</scope>
    <source>
        <strain evidence="2 3">IND2009</strain>
    </source>
</reference>
<sequence>MPELTDIDSFESQLLAIDILSDEGINVIERQLGFDGGGLWWLDPTQPAVEVDKYGNIDTGAILDVEAQAHAWLRSPFDTNPEFRDNSYHLLNRLAELARLKGLVEEVALKHYETNEFKQPNQSENRIYHSTLSLAGFGDVDNTEQLKQINNCHPPPEDIRRSFECPSWKYPNHDSYLKQLYGHSPNKRSPLPEAFVNPRLISGQLPLQPSGLPHSGQTISKNPVFNRSFVKLSGLPSLQKSQQPPSPRHKQPNRSQARHSASRFSTNRITGPDASSSPDRLHPNRDHPSSVLNRTYSKEALDQLKENEIPLTRRSDGLVQSSLLSNFLRPPLTSSGAVSDPGSDVDVSQSVELGGYGSGILSKSLTDGELPPILRDSKMKANESYSSLRSTNVIQLAILQESQLRQHSGSRGKLHGSNNSLTCSLLEADELNRPGSKINQSQTSLSSSDVESVEDGHGVGILSNSLTGGDLKLRGSKVKTDASFSSMRSTDVIELARLQESHLRNRSSSGNKLTGSTNSLTGSLIDGDGLRFPGNSANRSQTILNSSDVDLTRASHDGVFLGGGSPKLEDKACHNSEEKPFSRGENGRMPVESVLVNEQTVVPANRRKMPPNPLQLAAPIGQRGLNDGLASESSTPVVNLQKFTSPKPLNSTVCEPSTVTILSEDRQKFFPEAHDIYSERPSESKNSVTRLDSQKSFELLEARVSQETFKLNISSSLDDGIPRDECTGSVSDTESGAQPSYEVPTAVECDSSGSLNAISSEIVLKSNEASEEPDVDLMKVDAPQRRLSKQTTSKIPSLSGRPIPIGAVSRIPAPSRQLPTISTRSRSGSTQSSARSSASNFATRLRTPHLLPPNRSAKTAVQQNNGKPFSLSDTPSQNTNQSAAVVDSSPKPAIPGPQPRVHRSDMSPTRSASRRFGRGQAIPKGARRE</sequence>
<feature type="region of interest" description="Disordered" evidence="1">
    <location>
        <begin position="769"/>
        <end position="929"/>
    </location>
</feature>
<feature type="compositionally biased region" description="Basic residues" evidence="1">
    <location>
        <begin position="247"/>
        <end position="261"/>
    </location>
</feature>
<name>A0A5J4NEI4_9TREM</name>
<proteinExistence type="predicted"/>
<feature type="compositionally biased region" description="Polar residues" evidence="1">
    <location>
        <begin position="262"/>
        <end position="278"/>
    </location>
</feature>
<comment type="caution">
    <text evidence="2">The sequence shown here is derived from an EMBL/GenBank/DDBJ whole genome shotgun (WGS) entry which is preliminary data.</text>
</comment>
<feature type="compositionally biased region" description="Polar residues" evidence="1">
    <location>
        <begin position="856"/>
        <end position="883"/>
    </location>
</feature>
<protein>
    <submittedName>
        <fullName evidence="2">Uncharacterized protein</fullName>
    </submittedName>
</protein>
<feature type="region of interest" description="Disordered" evidence="1">
    <location>
        <begin position="715"/>
        <end position="742"/>
    </location>
</feature>
<gene>
    <name evidence="2" type="ORF">DEA37_0014145</name>
</gene>
<dbReference type="AlphaFoldDB" id="A0A5J4NEI4"/>